<evidence type="ECO:0000313" key="2">
    <source>
        <dbReference type="Proteomes" id="UP000199073"/>
    </source>
</evidence>
<dbReference type="PANTHER" id="PTHR42103:SF2">
    <property type="entry name" value="AB HYDROLASE-1 DOMAIN-CONTAINING PROTEIN"/>
    <property type="match status" value="1"/>
</dbReference>
<dbReference type="EMBL" id="FNJI01000010">
    <property type="protein sequence ID" value="SDP08527.1"/>
    <property type="molecule type" value="Genomic_DNA"/>
</dbReference>
<organism evidence="1 2">
    <name type="scientific">Desulforhopalus singaporensis</name>
    <dbReference type="NCBI Taxonomy" id="91360"/>
    <lineage>
        <taxon>Bacteria</taxon>
        <taxon>Pseudomonadati</taxon>
        <taxon>Thermodesulfobacteriota</taxon>
        <taxon>Desulfobulbia</taxon>
        <taxon>Desulfobulbales</taxon>
        <taxon>Desulfocapsaceae</taxon>
        <taxon>Desulforhopalus</taxon>
    </lineage>
</organism>
<dbReference type="SUPFAM" id="SSF53474">
    <property type="entry name" value="alpha/beta-Hydrolases"/>
    <property type="match status" value="1"/>
</dbReference>
<proteinExistence type="predicted"/>
<dbReference type="OrthoDB" id="9777090at2"/>
<dbReference type="Proteomes" id="UP000199073">
    <property type="component" value="Unassembled WGS sequence"/>
</dbReference>
<sequence>MKICDTEIDIPCGSGSLEGRLLYGKEQSSRQGVIICPPHPLLAGNLENNVVQAIAATMAPHMPVLLFNYRGVGKSWSPRPELPLYEYWQGLDNDNGYTEIINDLNLVIQWSTRCFTSCHLIGYSFGSYIALNAFAKTILSLTAVTPPVTNHDFSKLETVAYPALVILAENDNLLNSVEGELQSLGSNQRTVRDSDHFFRRKELDVSALVREFILGEKTMDSCDQCEK</sequence>
<name>A0A1H0PTN5_9BACT</name>
<reference evidence="1 2" key="1">
    <citation type="submission" date="2016-10" db="EMBL/GenBank/DDBJ databases">
        <authorList>
            <person name="de Groot N.N."/>
        </authorList>
    </citation>
    <scope>NUCLEOTIDE SEQUENCE [LARGE SCALE GENOMIC DNA]</scope>
    <source>
        <strain evidence="1 2">DSM 12130</strain>
    </source>
</reference>
<dbReference type="RefSeq" id="WP_092221900.1">
    <property type="nucleotide sequence ID" value="NZ_FNJI01000010.1"/>
</dbReference>
<protein>
    <recommendedName>
        <fullName evidence="3">AB hydrolase-1 domain-containing protein</fullName>
    </recommendedName>
</protein>
<accession>A0A1H0PTN5</accession>
<dbReference type="InterPro" id="IPR029058">
    <property type="entry name" value="AB_hydrolase_fold"/>
</dbReference>
<evidence type="ECO:0000313" key="1">
    <source>
        <dbReference type="EMBL" id="SDP08527.1"/>
    </source>
</evidence>
<dbReference type="Gene3D" id="3.40.50.1820">
    <property type="entry name" value="alpha/beta hydrolase"/>
    <property type="match status" value="1"/>
</dbReference>
<dbReference type="STRING" id="91360.SAMN05660330_01762"/>
<keyword evidence="2" id="KW-1185">Reference proteome</keyword>
<evidence type="ECO:0008006" key="3">
    <source>
        <dbReference type="Google" id="ProtNLM"/>
    </source>
</evidence>
<dbReference type="AlphaFoldDB" id="A0A1H0PTN5"/>
<gene>
    <name evidence="1" type="ORF">SAMN05660330_01762</name>
</gene>
<dbReference type="PANTHER" id="PTHR42103">
    <property type="entry name" value="ALPHA/BETA-HYDROLASES SUPERFAMILY PROTEIN"/>
    <property type="match status" value="1"/>
</dbReference>